<gene>
    <name evidence="2" type="ORF">SAMN05428971_2471</name>
</gene>
<dbReference type="EMBL" id="FOVG01000002">
    <property type="protein sequence ID" value="SFN90590.1"/>
    <property type="molecule type" value="Genomic_DNA"/>
</dbReference>
<reference evidence="3" key="1">
    <citation type="submission" date="2016-10" db="EMBL/GenBank/DDBJ databases">
        <authorList>
            <person name="Varghese N."/>
            <person name="Submissions S."/>
        </authorList>
    </citation>
    <scope>NUCLEOTIDE SEQUENCE [LARGE SCALE GENOMIC DNA]</scope>
    <source>
        <strain evidence="3">OV426</strain>
    </source>
</reference>
<accession>A0A1I5CUD8</accession>
<dbReference type="Proteomes" id="UP000198968">
    <property type="component" value="Unassembled WGS sequence"/>
</dbReference>
<dbReference type="OrthoDB" id="6490254at2"/>
<organism evidence="2 3">
    <name type="scientific">Candidatus Pantoea varia</name>
    <dbReference type="NCBI Taxonomy" id="1881036"/>
    <lineage>
        <taxon>Bacteria</taxon>
        <taxon>Pseudomonadati</taxon>
        <taxon>Pseudomonadota</taxon>
        <taxon>Gammaproteobacteria</taxon>
        <taxon>Enterobacterales</taxon>
        <taxon>Erwiniaceae</taxon>
        <taxon>Pantoea</taxon>
    </lineage>
</organism>
<keyword evidence="3" id="KW-1185">Reference proteome</keyword>
<evidence type="ECO:0000313" key="2">
    <source>
        <dbReference type="EMBL" id="SFN90590.1"/>
    </source>
</evidence>
<sequence length="171" mass="19029">MALHGKFVINDADYSPLSFPGVGTFLAFSGNGAYRNRGACGMIPREGPLPAGKYWIVDRPQGGLKSQLNAGVRDIYNHFASGATFRHSEWFAILLNDWSVDDYTWVENVKRGNFRLHPGVVSEGCITLQHDSDYAMLRNALLRTQMIEVPCMRNLMAYGTIEVISNGKKCP</sequence>
<dbReference type="AlphaFoldDB" id="A0A1I5CUD8"/>
<feature type="domain" description="Tlde1" evidence="1">
    <location>
        <begin position="24"/>
        <end position="152"/>
    </location>
</feature>
<evidence type="ECO:0000313" key="3">
    <source>
        <dbReference type="Proteomes" id="UP000198968"/>
    </source>
</evidence>
<dbReference type="InterPro" id="IPR021225">
    <property type="entry name" value="Tlde1_dom"/>
</dbReference>
<dbReference type="RefSeq" id="WP_090964050.1">
    <property type="nucleotide sequence ID" value="NZ_FOVG01000002.1"/>
</dbReference>
<evidence type="ECO:0000259" key="1">
    <source>
        <dbReference type="Pfam" id="PF10908"/>
    </source>
</evidence>
<name>A0A1I5CUD8_9GAMM</name>
<protein>
    <recommendedName>
        <fullName evidence="1">Tlde1 domain-containing protein</fullName>
    </recommendedName>
</protein>
<dbReference type="Pfam" id="PF10908">
    <property type="entry name" value="Tlde1_dom"/>
    <property type="match status" value="1"/>
</dbReference>
<proteinExistence type="predicted"/>